<comment type="caution">
    <text evidence="10">The sequence shown here is derived from an EMBL/GenBank/DDBJ whole genome shotgun (WGS) entry which is preliminary data.</text>
</comment>
<name>A0ABR7KSB2_9SPHI</name>
<keyword evidence="11" id="KW-1185">Reference proteome</keyword>
<keyword evidence="8" id="KW-0812">Transmembrane</keyword>
<dbReference type="SUPFAM" id="SSF55874">
    <property type="entry name" value="ATPase domain of HSP90 chaperone/DNA topoisomerase II/histidine kinase"/>
    <property type="match status" value="1"/>
</dbReference>
<dbReference type="Proteomes" id="UP000652755">
    <property type="component" value="Unassembled WGS sequence"/>
</dbReference>
<keyword evidence="6" id="KW-0418">Kinase</keyword>
<dbReference type="PANTHER" id="PTHR41523">
    <property type="entry name" value="TWO-COMPONENT SYSTEM SENSOR PROTEIN"/>
    <property type="match status" value="1"/>
</dbReference>
<dbReference type="InterPro" id="IPR036890">
    <property type="entry name" value="HATPase_C_sf"/>
</dbReference>
<keyword evidence="8" id="KW-1133">Transmembrane helix</keyword>
<keyword evidence="7" id="KW-0067">ATP-binding</keyword>
<keyword evidence="8" id="KW-0472">Membrane</keyword>
<evidence type="ECO:0000256" key="1">
    <source>
        <dbReference type="ARBA" id="ARBA00000085"/>
    </source>
</evidence>
<dbReference type="PANTHER" id="PTHR41523:SF8">
    <property type="entry name" value="ETHYLENE RESPONSE SENSOR PROTEIN"/>
    <property type="match status" value="1"/>
</dbReference>
<evidence type="ECO:0000259" key="9">
    <source>
        <dbReference type="SMART" id="SM00387"/>
    </source>
</evidence>
<keyword evidence="4" id="KW-0808">Transferase</keyword>
<dbReference type="Gene3D" id="3.30.450.20">
    <property type="entry name" value="PAS domain"/>
    <property type="match status" value="1"/>
</dbReference>
<sequence>MNKLFLITVFTLFWLVRVSAQQPKQKLLQLLEKSKPDSNQLKILNDLGEFYKTRRHGKNAADLDSAKTYFLKALALSHLVKDESKCGKGTIWMNLGEIEIDNRNIPNGKAWFMKSVKLFQDKGNLEYEAKTYERLGSYLRDLTKEGINVAEYYKRAITIFQKLHNTDKVILLSFMMAADKMYLGKPDLAEKECAELIVKYKNTRFKNLEMAYYLISFLSRYNGNLNKALSFALGGVRRMSLTNDTSKAETLYGELAQVYQATGDIDNSIYYYKKTIFIREKIHARQQFIFRTAGFVIQQLITKNKAAEGLKYIIGLEKKHPPDSEYEAAIVAQIEGYCYEALGMFNSAEKAYLIMIKGLGRDSSEIGKIAHLDIAKFYGEQKKFKQAAFYSVNIRVGDALVLKDLELLRFKIDSAGGAFRSAINHYQRFKVINDSIFTISKTRQIQQLQIEYETEKKDKDIKILRSDSLIQLATIQKANSIRNLTLAGVAILVLFLVLLYKSYRFKQRKNESLNILVREKDDLLIEKDSLLVEKQWLLKEIHHRVKNNLQIVMGLLQRQSTYIDNSIALSAIQNSENRMRSIALIHQKLYQSEGLNLISMPEYIDELIQHLKDSFDLGTRINFDKIVDPISLDVSQAVPLGLILNEAITNAIKYGYPDQSPGIIHVYLRGKKDEKNTLHIQDNGMGLPKGFNLEKIDSMGINLMKGLSKQLCGTFEIVEGDGLLIKISFKTETFMASS</sequence>
<dbReference type="InterPro" id="IPR011495">
    <property type="entry name" value="Sig_transdc_His_kin_sub2_dim/P"/>
</dbReference>
<organism evidence="10 11">
    <name type="scientific">Pedobacter fastidiosus</name>
    <dbReference type="NCBI Taxonomy" id="2765361"/>
    <lineage>
        <taxon>Bacteria</taxon>
        <taxon>Pseudomonadati</taxon>
        <taxon>Bacteroidota</taxon>
        <taxon>Sphingobacteriia</taxon>
        <taxon>Sphingobacteriales</taxon>
        <taxon>Sphingobacteriaceae</taxon>
        <taxon>Pedobacter</taxon>
    </lineage>
</organism>
<evidence type="ECO:0000313" key="10">
    <source>
        <dbReference type="EMBL" id="MBC6110911.1"/>
    </source>
</evidence>
<dbReference type="SMART" id="SM00387">
    <property type="entry name" value="HATPase_c"/>
    <property type="match status" value="1"/>
</dbReference>
<keyword evidence="3" id="KW-0597">Phosphoprotein</keyword>
<evidence type="ECO:0000256" key="3">
    <source>
        <dbReference type="ARBA" id="ARBA00022553"/>
    </source>
</evidence>
<proteinExistence type="predicted"/>
<feature type="domain" description="Histidine kinase/HSP90-like ATPase" evidence="9">
    <location>
        <begin position="635"/>
        <end position="733"/>
    </location>
</feature>
<evidence type="ECO:0000256" key="5">
    <source>
        <dbReference type="ARBA" id="ARBA00022741"/>
    </source>
</evidence>
<dbReference type="Pfam" id="PF07568">
    <property type="entry name" value="HisKA_2"/>
    <property type="match status" value="1"/>
</dbReference>
<dbReference type="SUPFAM" id="SSF48452">
    <property type="entry name" value="TPR-like"/>
    <property type="match status" value="2"/>
</dbReference>
<dbReference type="InterPro" id="IPR003594">
    <property type="entry name" value="HATPase_dom"/>
</dbReference>
<evidence type="ECO:0000256" key="7">
    <source>
        <dbReference type="ARBA" id="ARBA00022840"/>
    </source>
</evidence>
<evidence type="ECO:0000313" key="11">
    <source>
        <dbReference type="Proteomes" id="UP000652755"/>
    </source>
</evidence>
<dbReference type="Gene3D" id="1.25.40.10">
    <property type="entry name" value="Tetratricopeptide repeat domain"/>
    <property type="match status" value="2"/>
</dbReference>
<keyword evidence="5" id="KW-0547">Nucleotide-binding</keyword>
<dbReference type="EC" id="2.7.13.3" evidence="2"/>
<comment type="catalytic activity">
    <reaction evidence="1">
        <text>ATP + protein L-histidine = ADP + protein N-phospho-L-histidine.</text>
        <dbReference type="EC" id="2.7.13.3"/>
    </reaction>
</comment>
<dbReference type="InterPro" id="IPR011990">
    <property type="entry name" value="TPR-like_helical_dom_sf"/>
</dbReference>
<feature type="transmembrane region" description="Helical" evidence="8">
    <location>
        <begin position="481"/>
        <end position="500"/>
    </location>
</feature>
<reference evidence="10 11" key="1">
    <citation type="submission" date="2020-08" db="EMBL/GenBank/DDBJ databases">
        <authorList>
            <person name="Sun Q."/>
            <person name="Inoue M."/>
        </authorList>
    </citation>
    <scope>NUCLEOTIDE SEQUENCE [LARGE SCALE GENOMIC DNA]</scope>
    <source>
        <strain evidence="10 11">CCM 8938</strain>
    </source>
</reference>
<protein>
    <recommendedName>
        <fullName evidence="2">histidine kinase</fullName>
        <ecNumber evidence="2">2.7.13.3</ecNumber>
    </recommendedName>
</protein>
<dbReference type="RefSeq" id="WP_187071379.1">
    <property type="nucleotide sequence ID" value="NZ_JACRYL010000008.1"/>
</dbReference>
<evidence type="ECO:0000256" key="6">
    <source>
        <dbReference type="ARBA" id="ARBA00022777"/>
    </source>
</evidence>
<accession>A0ABR7KSB2</accession>
<evidence type="ECO:0000256" key="4">
    <source>
        <dbReference type="ARBA" id="ARBA00022679"/>
    </source>
</evidence>
<dbReference type="EMBL" id="JACRYL010000008">
    <property type="protein sequence ID" value="MBC6110911.1"/>
    <property type="molecule type" value="Genomic_DNA"/>
</dbReference>
<evidence type="ECO:0000256" key="2">
    <source>
        <dbReference type="ARBA" id="ARBA00012438"/>
    </source>
</evidence>
<gene>
    <name evidence="10" type="ORF">H7U22_10800</name>
</gene>
<evidence type="ECO:0000256" key="8">
    <source>
        <dbReference type="SAM" id="Phobius"/>
    </source>
</evidence>
<dbReference type="Pfam" id="PF13581">
    <property type="entry name" value="HATPase_c_2"/>
    <property type="match status" value="1"/>
</dbReference>
<dbReference type="Gene3D" id="3.30.565.10">
    <property type="entry name" value="Histidine kinase-like ATPase, C-terminal domain"/>
    <property type="match status" value="1"/>
</dbReference>